<reference evidence="9" key="1">
    <citation type="submission" date="2023-01" db="EMBL/GenBank/DDBJ databases">
        <authorList>
            <person name="Van Ghelder C."/>
            <person name="Rancurel C."/>
        </authorList>
    </citation>
    <scope>NUCLEOTIDE SEQUENCE</scope>
    <source>
        <strain evidence="9">CNCM I-4278</strain>
    </source>
</reference>
<comment type="caution">
    <text evidence="9">The sequence shown here is derived from an EMBL/GenBank/DDBJ whole genome shotgun (WGS) entry which is preliminary data.</text>
</comment>
<organism evidence="9 10">
    <name type="scientific">Periconia digitata</name>
    <dbReference type="NCBI Taxonomy" id="1303443"/>
    <lineage>
        <taxon>Eukaryota</taxon>
        <taxon>Fungi</taxon>
        <taxon>Dikarya</taxon>
        <taxon>Ascomycota</taxon>
        <taxon>Pezizomycotina</taxon>
        <taxon>Dothideomycetes</taxon>
        <taxon>Pleosporomycetidae</taxon>
        <taxon>Pleosporales</taxon>
        <taxon>Massarineae</taxon>
        <taxon>Periconiaceae</taxon>
        <taxon>Periconia</taxon>
    </lineage>
</organism>
<feature type="transmembrane region" description="Helical" evidence="7">
    <location>
        <begin position="245"/>
        <end position="268"/>
    </location>
</feature>
<protein>
    <recommendedName>
        <fullName evidence="8">Rhodopsin domain-containing protein</fullName>
    </recommendedName>
</protein>
<feature type="domain" description="Rhodopsin" evidence="8">
    <location>
        <begin position="33"/>
        <end position="274"/>
    </location>
</feature>
<proteinExistence type="inferred from homology"/>
<feature type="transmembrane region" description="Helical" evidence="7">
    <location>
        <begin position="94"/>
        <end position="116"/>
    </location>
</feature>
<evidence type="ECO:0000256" key="4">
    <source>
        <dbReference type="ARBA" id="ARBA00023136"/>
    </source>
</evidence>
<dbReference type="Pfam" id="PF20684">
    <property type="entry name" value="Fung_rhodopsin"/>
    <property type="match status" value="1"/>
</dbReference>
<keyword evidence="2 7" id="KW-0812">Transmembrane</keyword>
<keyword evidence="4 7" id="KW-0472">Membrane</keyword>
<evidence type="ECO:0000256" key="3">
    <source>
        <dbReference type="ARBA" id="ARBA00022989"/>
    </source>
</evidence>
<evidence type="ECO:0000256" key="1">
    <source>
        <dbReference type="ARBA" id="ARBA00004141"/>
    </source>
</evidence>
<feature type="compositionally biased region" description="Basic and acidic residues" evidence="6">
    <location>
        <begin position="294"/>
        <end position="305"/>
    </location>
</feature>
<dbReference type="InterPro" id="IPR049326">
    <property type="entry name" value="Rhodopsin_dom_fungi"/>
</dbReference>
<name>A0A9W4XEN2_9PLEO</name>
<evidence type="ECO:0000256" key="5">
    <source>
        <dbReference type="ARBA" id="ARBA00038359"/>
    </source>
</evidence>
<dbReference type="EMBL" id="CAOQHR010000001">
    <property type="protein sequence ID" value="CAI6277648.1"/>
    <property type="molecule type" value="Genomic_DNA"/>
</dbReference>
<dbReference type="OrthoDB" id="3934549at2759"/>
<evidence type="ECO:0000313" key="10">
    <source>
        <dbReference type="Proteomes" id="UP001152607"/>
    </source>
</evidence>
<evidence type="ECO:0000259" key="8">
    <source>
        <dbReference type="Pfam" id="PF20684"/>
    </source>
</evidence>
<feature type="region of interest" description="Disordered" evidence="6">
    <location>
        <begin position="291"/>
        <end position="311"/>
    </location>
</feature>
<gene>
    <name evidence="9" type="ORF">PDIGIT_LOCUS1979</name>
</gene>
<keyword evidence="10" id="KW-1185">Reference proteome</keyword>
<evidence type="ECO:0000256" key="2">
    <source>
        <dbReference type="ARBA" id="ARBA00022692"/>
    </source>
</evidence>
<dbReference type="GO" id="GO:0016020">
    <property type="term" value="C:membrane"/>
    <property type="evidence" value="ECO:0007669"/>
    <property type="project" value="UniProtKB-SubCell"/>
</dbReference>
<comment type="similarity">
    <text evidence="5">Belongs to the SAT4 family.</text>
</comment>
<accession>A0A9W4XEN2</accession>
<keyword evidence="3 7" id="KW-1133">Transmembrane helix</keyword>
<dbReference type="AlphaFoldDB" id="A0A9W4XEN2"/>
<dbReference type="PANTHER" id="PTHR33048:SF146">
    <property type="entry name" value="INTEGRAL MEMBRANE PROTEIN"/>
    <property type="match status" value="1"/>
</dbReference>
<dbReference type="InterPro" id="IPR052337">
    <property type="entry name" value="SAT4-like"/>
</dbReference>
<comment type="subcellular location">
    <subcellularLocation>
        <location evidence="1">Membrane</location>
        <topology evidence="1">Multi-pass membrane protein</topology>
    </subcellularLocation>
</comment>
<dbReference type="PANTHER" id="PTHR33048">
    <property type="entry name" value="PTH11-LIKE INTEGRAL MEMBRANE PROTEIN (AFU_ORTHOLOGUE AFUA_5G11245)"/>
    <property type="match status" value="1"/>
</dbReference>
<sequence length="356" mass="40067">MTDDIIFDKATLVPALEGVMWSLAPVAIVIVSLRFYARIRIIHHVGWDDWLMLLSIVLMLKNSAFVQVSIHYGLGRHIGTLEKSRAQKAIMWDYLAQPSAIMAPTFGRISFVLTIMTLIGNSRTRRSILWFILVTQMLVNVLCFSMILAQCKPVALLWDKSLEGECWDLRAQEYFGYFQGAYNSATDLVLAIWPAYVFWHLNMKRSMKISISLLMGIGVFAMVGSIVKTIYLSSVGSADDYTFNTAYLVIWWSVENYAVIIAASIPMLRPLVARNRSVNSAYPSAKSSWMNLSSDRRGKPRRGQDIDGMPLTVMRPSLDGNTSHKHFGSAMPTGDGSIMKTSEVTVKFGQNRERMI</sequence>
<dbReference type="Proteomes" id="UP001152607">
    <property type="component" value="Unassembled WGS sequence"/>
</dbReference>
<evidence type="ECO:0000313" key="9">
    <source>
        <dbReference type="EMBL" id="CAI6277648.1"/>
    </source>
</evidence>
<feature type="transmembrane region" description="Helical" evidence="7">
    <location>
        <begin position="180"/>
        <end position="199"/>
    </location>
</feature>
<feature type="transmembrane region" description="Helical" evidence="7">
    <location>
        <begin position="19"/>
        <end position="37"/>
    </location>
</feature>
<feature type="transmembrane region" description="Helical" evidence="7">
    <location>
        <begin position="211"/>
        <end position="233"/>
    </location>
</feature>
<evidence type="ECO:0000256" key="6">
    <source>
        <dbReference type="SAM" id="MobiDB-lite"/>
    </source>
</evidence>
<evidence type="ECO:0000256" key="7">
    <source>
        <dbReference type="SAM" id="Phobius"/>
    </source>
</evidence>
<feature type="transmembrane region" description="Helical" evidence="7">
    <location>
        <begin position="128"/>
        <end position="149"/>
    </location>
</feature>
<feature type="transmembrane region" description="Helical" evidence="7">
    <location>
        <begin position="49"/>
        <end position="74"/>
    </location>
</feature>